<organism evidence="2 3">
    <name type="scientific">Segniliparus rugosus (strain ATCC BAA-974 / DSM 45345 / CCUG 50838 / CIP 108380 / JCM 13579 / CDC 945)</name>
    <dbReference type="NCBI Taxonomy" id="679197"/>
    <lineage>
        <taxon>Bacteria</taxon>
        <taxon>Bacillati</taxon>
        <taxon>Actinomycetota</taxon>
        <taxon>Actinomycetes</taxon>
        <taxon>Mycobacteriales</taxon>
        <taxon>Segniliparaceae</taxon>
        <taxon>Segniliparus</taxon>
    </lineage>
</organism>
<name>E5XSK8_SEGRC</name>
<reference evidence="2 3" key="1">
    <citation type="journal article" date="2011" name="Stand. Genomic Sci.">
        <title>High quality draft genome sequence of Segniliparus rugosus CDC 945(T)= (ATCC BAA-974(T)).</title>
        <authorList>
            <person name="Earl A.M."/>
            <person name="Desjardins C.A."/>
            <person name="Fitzgerald M.G."/>
            <person name="Arachchi H.M."/>
            <person name="Zeng Q."/>
            <person name="Mehta T."/>
            <person name="Griggs A."/>
            <person name="Birren B.W."/>
            <person name="Toney N.C."/>
            <person name="Carr J."/>
            <person name="Posey J."/>
            <person name="Butler W.R."/>
        </authorList>
    </citation>
    <scope>NUCLEOTIDE SEQUENCE [LARGE SCALE GENOMIC DNA]</scope>
    <source>
        <strain evidence="3">ATCC BAA-974 / DSM 45345 / CCUG 50838 / CIP 108380 / JCM 13579 / CDC 945</strain>
    </source>
</reference>
<dbReference type="eggNOG" id="COG1024">
    <property type="taxonomic scope" value="Bacteria"/>
</dbReference>
<dbReference type="NCBIfam" id="NF005699">
    <property type="entry name" value="PRK07509.1"/>
    <property type="match status" value="1"/>
</dbReference>
<dbReference type="InterPro" id="IPR045002">
    <property type="entry name" value="Ech1-like"/>
</dbReference>
<dbReference type="SUPFAM" id="SSF52096">
    <property type="entry name" value="ClpP/crotonase"/>
    <property type="match status" value="1"/>
</dbReference>
<dbReference type="OrthoDB" id="8452484at2"/>
<evidence type="ECO:0000256" key="1">
    <source>
        <dbReference type="ARBA" id="ARBA00005254"/>
    </source>
</evidence>
<comment type="caution">
    <text evidence="2">The sequence shown here is derived from an EMBL/GenBank/DDBJ whole genome shotgun (WGS) entry which is preliminary data.</text>
</comment>
<dbReference type="InterPro" id="IPR001753">
    <property type="entry name" value="Enoyl-CoA_hydra/iso"/>
</dbReference>
<accession>E5XSK8</accession>
<proteinExistence type="inferred from homology"/>
<dbReference type="Proteomes" id="UP000004816">
    <property type="component" value="Unassembled WGS sequence"/>
</dbReference>
<dbReference type="PANTHER" id="PTHR43149">
    <property type="entry name" value="ENOYL-COA HYDRATASE"/>
    <property type="match status" value="1"/>
</dbReference>
<sequence>MTDTAAAPLVLTTIDEQNIAYVTINRPEKRNALLLDSYSALAKAFRELRKNRSVRAVVLAGAGESFCSGMDTSVFTGSSPATTLRRLLATVTTANFFQAPMWEMRKLPVPVIAVVKGHCYGGGLQIALAADFRIADSTAEFSVLETRFGIIPDLTASLTLPELVRADVAKRLVMTGEFVKADQALQLGLITELVDDPHASALELAQVIASRSPDAVAMAKRLYQGVWNHGARISLLAERLLQVPLLAGKSFRIATKAYAEKTTPKFPPRSW</sequence>
<evidence type="ECO:0000313" key="3">
    <source>
        <dbReference type="Proteomes" id="UP000004816"/>
    </source>
</evidence>
<keyword evidence="3" id="KW-1185">Reference proteome</keyword>
<evidence type="ECO:0008006" key="4">
    <source>
        <dbReference type="Google" id="ProtNLM"/>
    </source>
</evidence>
<dbReference type="HOGENOM" id="CLU_009834_7_0_11"/>
<dbReference type="AlphaFoldDB" id="E5XSK8"/>
<dbReference type="Gene3D" id="3.90.226.10">
    <property type="entry name" value="2-enoyl-CoA Hydratase, Chain A, domain 1"/>
    <property type="match status" value="1"/>
</dbReference>
<evidence type="ECO:0000313" key="2">
    <source>
        <dbReference type="EMBL" id="EFV12685.1"/>
    </source>
</evidence>
<gene>
    <name evidence="2" type="ORF">HMPREF9336_02480</name>
</gene>
<dbReference type="STRING" id="679197.HMPREF9336_02480"/>
<dbReference type="EMBL" id="ACZI02000002">
    <property type="protein sequence ID" value="EFV12685.1"/>
    <property type="molecule type" value="Genomic_DNA"/>
</dbReference>
<dbReference type="Pfam" id="PF00378">
    <property type="entry name" value="ECH_1"/>
    <property type="match status" value="1"/>
</dbReference>
<protein>
    <recommendedName>
        <fullName evidence="4">Enoyl-CoA hydratase</fullName>
    </recommendedName>
</protein>
<dbReference type="PANTHER" id="PTHR43149:SF1">
    <property type="entry name" value="DELTA(3,5)-DELTA(2,4)-DIENOYL-COA ISOMERASE, MITOCHONDRIAL"/>
    <property type="match status" value="1"/>
</dbReference>
<dbReference type="RefSeq" id="WP_007470838.1">
    <property type="nucleotide sequence ID" value="NZ_KI391953.1"/>
</dbReference>
<dbReference type="InterPro" id="IPR029045">
    <property type="entry name" value="ClpP/crotonase-like_dom_sf"/>
</dbReference>
<dbReference type="GO" id="GO:0016853">
    <property type="term" value="F:isomerase activity"/>
    <property type="evidence" value="ECO:0007669"/>
    <property type="project" value="InterPro"/>
</dbReference>
<dbReference type="CDD" id="cd06558">
    <property type="entry name" value="crotonase-like"/>
    <property type="match status" value="1"/>
</dbReference>
<comment type="similarity">
    <text evidence="1">Belongs to the enoyl-CoA hydratase/isomerase family.</text>
</comment>